<dbReference type="EMBL" id="MT142382">
    <property type="protein sequence ID" value="QJA79455.1"/>
    <property type="molecule type" value="Genomic_DNA"/>
</dbReference>
<evidence type="ECO:0000313" key="2">
    <source>
        <dbReference type="EMBL" id="QJA79455.1"/>
    </source>
</evidence>
<protein>
    <recommendedName>
        <fullName evidence="4">Tail protein</fullName>
    </recommendedName>
</protein>
<dbReference type="EMBL" id="MT144538">
    <property type="protein sequence ID" value="QJA54793.1"/>
    <property type="molecule type" value="Genomic_DNA"/>
</dbReference>
<accession>A0A6H2A3M6</accession>
<evidence type="ECO:0008006" key="4">
    <source>
        <dbReference type="Google" id="ProtNLM"/>
    </source>
</evidence>
<organism evidence="1">
    <name type="scientific">viral metagenome</name>
    <dbReference type="NCBI Taxonomy" id="1070528"/>
    <lineage>
        <taxon>unclassified sequences</taxon>
        <taxon>metagenomes</taxon>
        <taxon>organismal metagenomes</taxon>
    </lineage>
</organism>
<gene>
    <name evidence="2" type="ORF">MM415A00877_0004</name>
    <name evidence="3" type="ORF">MM415B04739_0007</name>
    <name evidence="1" type="ORF">TM448A05820_0008</name>
</gene>
<dbReference type="AlphaFoldDB" id="A0A6H2A3M6"/>
<evidence type="ECO:0000313" key="3">
    <source>
        <dbReference type="EMBL" id="QJA92288.1"/>
    </source>
</evidence>
<sequence>MIALGLRNLIADDASITRRLVTHDFGDGTNRPAIFVGSETIPQECGSPIIVIVQEGGAWFGTYGDVGGGEFSFSIRLYGAKDRTSGDLRDLAMDLWRLVDLCQPVVTGYNVCWCIADPPGELTDPDGFPGYSIAVRIAALES</sequence>
<name>A0A6H2A3M6_9ZZZZ</name>
<dbReference type="EMBL" id="MT143054">
    <property type="protein sequence ID" value="QJA92288.1"/>
    <property type="molecule type" value="Genomic_DNA"/>
</dbReference>
<evidence type="ECO:0000313" key="1">
    <source>
        <dbReference type="EMBL" id="QJA54793.1"/>
    </source>
</evidence>
<proteinExistence type="predicted"/>
<reference evidence="1" key="1">
    <citation type="submission" date="2020-03" db="EMBL/GenBank/DDBJ databases">
        <title>The deep terrestrial virosphere.</title>
        <authorList>
            <person name="Holmfeldt K."/>
            <person name="Nilsson E."/>
            <person name="Simone D."/>
            <person name="Lopez-Fernandez M."/>
            <person name="Wu X."/>
            <person name="de Brujin I."/>
            <person name="Lundin D."/>
            <person name="Andersson A."/>
            <person name="Bertilsson S."/>
            <person name="Dopson M."/>
        </authorList>
    </citation>
    <scope>NUCLEOTIDE SEQUENCE</scope>
    <source>
        <strain evidence="2">MM415A00877</strain>
        <strain evidence="3">MM415B04739</strain>
        <strain evidence="1">TM448A05820</strain>
    </source>
</reference>